<dbReference type="OrthoDB" id="9776727at2"/>
<dbReference type="SUPFAM" id="SSF47384">
    <property type="entry name" value="Homodimeric domain of signal transducing histidine kinase"/>
    <property type="match status" value="1"/>
</dbReference>
<gene>
    <name evidence="13" type="ORF">LV89_02206</name>
</gene>
<accession>A0A316EDI4</accession>
<feature type="transmembrane region" description="Helical" evidence="10">
    <location>
        <begin position="386"/>
        <end position="408"/>
    </location>
</feature>
<dbReference type="EMBL" id="QGGO01000010">
    <property type="protein sequence ID" value="PWK26697.1"/>
    <property type="molecule type" value="Genomic_DNA"/>
</dbReference>
<evidence type="ECO:0000259" key="11">
    <source>
        <dbReference type="PROSITE" id="PS50109"/>
    </source>
</evidence>
<dbReference type="PRINTS" id="PR00344">
    <property type="entry name" value="BCTRLSENSOR"/>
</dbReference>
<dbReference type="GO" id="GO:0005524">
    <property type="term" value="F:ATP binding"/>
    <property type="evidence" value="ECO:0007669"/>
    <property type="project" value="UniProtKB-KW"/>
</dbReference>
<dbReference type="InterPro" id="IPR004358">
    <property type="entry name" value="Sig_transdc_His_kin-like_C"/>
</dbReference>
<evidence type="ECO:0000313" key="13">
    <source>
        <dbReference type="EMBL" id="PWK26697.1"/>
    </source>
</evidence>
<dbReference type="AlphaFoldDB" id="A0A316EDI4"/>
<dbReference type="InterPro" id="IPR005467">
    <property type="entry name" value="His_kinase_dom"/>
</dbReference>
<comment type="catalytic activity">
    <reaction evidence="1">
        <text>ATP + protein L-histidine = ADP + protein N-phospho-L-histidine.</text>
        <dbReference type="EC" id="2.7.13.3"/>
    </reaction>
</comment>
<name>A0A316EDI4_9BACT</name>
<evidence type="ECO:0000256" key="4">
    <source>
        <dbReference type="ARBA" id="ARBA00022553"/>
    </source>
</evidence>
<sequence length="1248" mass="141985">MLKRFTSLLKLIFVKKNIFLILALATFGLAMLMFVITKKGPISATEDKYLYDIQTKVQEEIRSSNEDLAKVVTLVSQSKDTTFSHLKTSTIHPYFIFKNSRLIFWSDHRFIPEYQAIEGNFNLKSIHTPEGKFIVNRRLVIGTPDNFEIFSVVNLYRQYESESNHLKTNYNPNIFTADPQQIDTSPVAATHLNMYSETKEFLFSVTPSKIDNLKNQSIPANVILLGLLSMFFLVVYLFAWIWYLNTTHRYGRGFLLLMGYFLLFRAIMLYYNIPFIFYASTLFNPKFYTSSIIAPSLGDLILNLAIIIILLIYLVNNYYKMKRYFWLMHLSDMTKKIISVIIVIINFSVFQGFYRQLQNIYEKSAYQLDLALNIDFIEKPLKLSSLGAFVLLSIVYFLATHLLTNIVIKLNRNSKRWGFFALLIGLFIWSIIILGLQSSNILLILLHGLYAGSLLISQFPKFLYTFRYQTSIYFFLGALACATLGTYVIYNQAIRKDFIQKQAFGNKYLAENDEIGEFKLSKANVDISKDSTLKELIKSALLPREQVQNFIRREILDSYFDYYDTEVSAFDINGKSLDNVSDALSFQDYESKYKTQKYRTDYNNLFFINDASNGYQKQYIDFIPLLNTENKAIGYVIIDLRKRNDATRDAALADLPTSGEEQLEASNYSYAVYENGKIIKLGGKNYNYERKMPLSLVESKQISEEGIIDNGYNHVAVTNKNGRKIVVSSEQISLATIYSNFSFLFLILVVTIIFIILIYAIRYGFSSLNVNFATKIQIYLNVAFLLPLILVVGITLSIIGTKLSESQEQSYVSQTENAGISILPAVDRFIQGKMSKQFLTDTLKNISTNTKKYVSVFDTTGRLLATNKLLSYETGIVSTYLNPEAYIRIIEEKEHNAIIPESMGNLNFMGSYVGVNSNDGKLAGVVSIPFYDSKVAYEKEVGAVIGSLLNTFTTIFLGLLLLSYFASNVLTVPLRLITNKLRKVDLSKPSEPLSWRSDDEIGVLIKAYNDMLVKLEESKVALADTTKQSAWQQMAKQVVHEIKNPLTPMKLSLQLLQHKLSRGATIDTAQIKDQIESLTGQIDNLSYIANSFSDFARLPIPKREVFDFVYEVNKVANLFFEDKKINISKDVPNKAVMVWGDRQLTGNIINNLLMNAIQSVPADRKPVIRIKVEINTESVTFSITDNGIGVLKENHSKIFMLDFSTKAEGTGVGLALAKWVVDNSKGSIWFDTVQDVGSTFYFTLPLAI</sequence>
<dbReference type="RefSeq" id="WP_109742942.1">
    <property type="nucleotide sequence ID" value="NZ_QGGO01000010.1"/>
</dbReference>
<reference evidence="13 14" key="1">
    <citation type="submission" date="2018-05" db="EMBL/GenBank/DDBJ databases">
        <title>Genomic Encyclopedia of Archaeal and Bacterial Type Strains, Phase II (KMG-II): from individual species to whole genera.</title>
        <authorList>
            <person name="Goeker M."/>
        </authorList>
    </citation>
    <scope>NUCLEOTIDE SEQUENCE [LARGE SCALE GENOMIC DNA]</scope>
    <source>
        <strain evidence="13 14">DSM 22214</strain>
    </source>
</reference>
<evidence type="ECO:0000256" key="1">
    <source>
        <dbReference type="ARBA" id="ARBA00000085"/>
    </source>
</evidence>
<feature type="transmembrane region" description="Helical" evidence="10">
    <location>
        <begin position="420"/>
        <end position="450"/>
    </location>
</feature>
<dbReference type="Gene3D" id="1.10.287.130">
    <property type="match status" value="1"/>
</dbReference>
<evidence type="ECO:0000256" key="7">
    <source>
        <dbReference type="ARBA" id="ARBA00022777"/>
    </source>
</evidence>
<dbReference type="Gene3D" id="3.30.565.10">
    <property type="entry name" value="Histidine kinase-like ATPase, C-terminal domain"/>
    <property type="match status" value="1"/>
</dbReference>
<evidence type="ECO:0000256" key="10">
    <source>
        <dbReference type="SAM" id="Phobius"/>
    </source>
</evidence>
<feature type="transmembrane region" description="Helical" evidence="10">
    <location>
        <begin position="776"/>
        <end position="799"/>
    </location>
</feature>
<dbReference type="CDD" id="cd06225">
    <property type="entry name" value="HAMP"/>
    <property type="match status" value="1"/>
</dbReference>
<dbReference type="InterPro" id="IPR003660">
    <property type="entry name" value="HAMP_dom"/>
</dbReference>
<dbReference type="GO" id="GO:0000155">
    <property type="term" value="F:phosphorelay sensor kinase activity"/>
    <property type="evidence" value="ECO:0007669"/>
    <property type="project" value="InterPro"/>
</dbReference>
<dbReference type="InterPro" id="IPR036890">
    <property type="entry name" value="HATPase_C_sf"/>
</dbReference>
<dbReference type="SMART" id="SM00387">
    <property type="entry name" value="HATPase_c"/>
    <property type="match status" value="1"/>
</dbReference>
<keyword evidence="4" id="KW-0597">Phosphoprotein</keyword>
<keyword evidence="14" id="KW-1185">Reference proteome</keyword>
<dbReference type="InterPro" id="IPR036097">
    <property type="entry name" value="HisK_dim/P_sf"/>
</dbReference>
<feature type="transmembrane region" description="Helical" evidence="10">
    <location>
        <begin position="741"/>
        <end position="761"/>
    </location>
</feature>
<feature type="domain" description="HAMP" evidence="12">
    <location>
        <begin position="968"/>
        <end position="1020"/>
    </location>
</feature>
<dbReference type="SUPFAM" id="SSF55874">
    <property type="entry name" value="ATPase domain of HSP90 chaperone/DNA topoisomerase II/histidine kinase"/>
    <property type="match status" value="1"/>
</dbReference>
<evidence type="ECO:0000256" key="3">
    <source>
        <dbReference type="ARBA" id="ARBA00012438"/>
    </source>
</evidence>
<dbReference type="PROSITE" id="PS50109">
    <property type="entry name" value="HIS_KIN"/>
    <property type="match status" value="1"/>
</dbReference>
<comment type="caution">
    <text evidence="13">The sequence shown here is derived from an EMBL/GenBank/DDBJ whole genome shotgun (WGS) entry which is preliminary data.</text>
</comment>
<proteinExistence type="predicted"/>
<keyword evidence="10" id="KW-0812">Transmembrane</keyword>
<dbReference type="PANTHER" id="PTHR43065">
    <property type="entry name" value="SENSOR HISTIDINE KINASE"/>
    <property type="match status" value="1"/>
</dbReference>
<dbReference type="InterPro" id="IPR003594">
    <property type="entry name" value="HATPase_dom"/>
</dbReference>
<feature type="transmembrane region" description="Helical" evidence="10">
    <location>
        <begin position="470"/>
        <end position="490"/>
    </location>
</feature>
<evidence type="ECO:0000256" key="8">
    <source>
        <dbReference type="ARBA" id="ARBA00022840"/>
    </source>
</evidence>
<evidence type="ECO:0000256" key="2">
    <source>
        <dbReference type="ARBA" id="ARBA00004370"/>
    </source>
</evidence>
<evidence type="ECO:0000256" key="5">
    <source>
        <dbReference type="ARBA" id="ARBA00022679"/>
    </source>
</evidence>
<keyword evidence="6" id="KW-0547">Nucleotide-binding</keyword>
<keyword evidence="10" id="KW-1133">Transmembrane helix</keyword>
<dbReference type="Gene3D" id="6.10.340.10">
    <property type="match status" value="1"/>
</dbReference>
<evidence type="ECO:0000256" key="9">
    <source>
        <dbReference type="ARBA" id="ARBA00023012"/>
    </source>
</evidence>
<keyword evidence="8" id="KW-0067">ATP-binding</keyword>
<feature type="transmembrane region" description="Helical" evidence="10">
    <location>
        <begin position="254"/>
        <end position="273"/>
    </location>
</feature>
<dbReference type="Proteomes" id="UP000245489">
    <property type="component" value="Unassembled WGS sequence"/>
</dbReference>
<dbReference type="CDD" id="cd00082">
    <property type="entry name" value="HisKA"/>
    <property type="match status" value="1"/>
</dbReference>
<dbReference type="Pfam" id="PF02518">
    <property type="entry name" value="HATPase_c"/>
    <property type="match status" value="1"/>
</dbReference>
<feature type="transmembrane region" description="Helical" evidence="10">
    <location>
        <begin position="293"/>
        <end position="316"/>
    </location>
</feature>
<evidence type="ECO:0000313" key="14">
    <source>
        <dbReference type="Proteomes" id="UP000245489"/>
    </source>
</evidence>
<keyword evidence="10" id="KW-0472">Membrane</keyword>
<feature type="transmembrane region" description="Helical" evidence="10">
    <location>
        <begin position="941"/>
        <end position="966"/>
    </location>
</feature>
<organism evidence="13 14">
    <name type="scientific">Arcicella aurantiaca</name>
    <dbReference type="NCBI Taxonomy" id="591202"/>
    <lineage>
        <taxon>Bacteria</taxon>
        <taxon>Pseudomonadati</taxon>
        <taxon>Bacteroidota</taxon>
        <taxon>Cytophagia</taxon>
        <taxon>Cytophagales</taxon>
        <taxon>Flectobacillaceae</taxon>
        <taxon>Arcicella</taxon>
    </lineage>
</organism>
<dbReference type="PROSITE" id="PS50885">
    <property type="entry name" value="HAMP"/>
    <property type="match status" value="1"/>
</dbReference>
<dbReference type="PANTHER" id="PTHR43065:SF10">
    <property type="entry name" value="PEROXIDE STRESS-ACTIVATED HISTIDINE KINASE MAK3"/>
    <property type="match status" value="1"/>
</dbReference>
<dbReference type="EC" id="2.7.13.3" evidence="3"/>
<protein>
    <recommendedName>
        <fullName evidence="3">histidine kinase</fullName>
        <ecNumber evidence="3">2.7.13.3</ecNumber>
    </recommendedName>
</protein>
<comment type="subcellular location">
    <subcellularLocation>
        <location evidence="2">Membrane</location>
    </subcellularLocation>
</comment>
<dbReference type="InterPro" id="IPR003661">
    <property type="entry name" value="HisK_dim/P_dom"/>
</dbReference>
<feature type="transmembrane region" description="Helical" evidence="10">
    <location>
        <begin position="337"/>
        <end position="354"/>
    </location>
</feature>
<feature type="transmembrane region" description="Helical" evidence="10">
    <location>
        <begin position="222"/>
        <end position="242"/>
    </location>
</feature>
<keyword evidence="5" id="KW-0808">Transferase</keyword>
<dbReference type="GO" id="GO:0016020">
    <property type="term" value="C:membrane"/>
    <property type="evidence" value="ECO:0007669"/>
    <property type="project" value="UniProtKB-SubCell"/>
</dbReference>
<keyword evidence="9" id="KW-0902">Two-component regulatory system</keyword>
<dbReference type="SMART" id="SM00388">
    <property type="entry name" value="HisKA"/>
    <property type="match status" value="1"/>
</dbReference>
<dbReference type="Pfam" id="PF00512">
    <property type="entry name" value="HisKA"/>
    <property type="match status" value="1"/>
</dbReference>
<keyword evidence="7 13" id="KW-0418">Kinase</keyword>
<feature type="transmembrane region" description="Helical" evidence="10">
    <location>
        <begin position="18"/>
        <end position="36"/>
    </location>
</feature>
<evidence type="ECO:0000259" key="12">
    <source>
        <dbReference type="PROSITE" id="PS50885"/>
    </source>
</evidence>
<feature type="domain" description="Histidine kinase" evidence="11">
    <location>
        <begin position="1037"/>
        <end position="1248"/>
    </location>
</feature>
<evidence type="ECO:0000256" key="6">
    <source>
        <dbReference type="ARBA" id="ARBA00022741"/>
    </source>
</evidence>